<dbReference type="SUPFAM" id="SSF52540">
    <property type="entry name" value="P-loop containing nucleoside triphosphate hydrolases"/>
    <property type="match status" value="1"/>
</dbReference>
<sequence>MAAFTSHPGRENFRIAIFCPLSLEAEVVKPLFDTVYDARDYDRFGAVQGDYNRYTLGRMGRYDVVLVHMPDPGKAIASSVASHIKLSYPRVELAFLIGVCGGVPYVGELESTRGRKDIFLGDVIISNGIVQYDLGKRLPDRFVRKDTLEANLGRPNQEIRSFLAQLRAWHDRLSDKQSQYLTTIRRSLNVPYPGSEKDLLFTADYKHRRRGCDCTRDAYNDDSVILRRREDSVPSSFVHFGLLASGDTVMRSAKDRDKIAKREKIVGFEMEGAGIWDNVPCILVKGVSDYADSHKNDEWQYYAAANAAACMRALLDENPISIAPSMTDLNRDPDTSRLNRRKRPAEDTEHARNAQEKVCLDSLNFPQAKYRLEEISVAHEKTCMWVLERPEYQSWMSGGNLACHGGFFWIKAKPGAGKSTMMKYLLSTAKKDDAKPIVLSFFFHAQGVDLERSTVGMYRSLLHQILSCKDIPSSKKQSCFEIVAQLQNQDGSVTWSVRDLKHMFSSIIQSLVDHRLLLLIDALDECDIKEIMDMIEFLQQLGSSANSSGVHLRICLASRHYPQITIERGVELVLEHQHEHQSDMRKYVEAKLRGGKSVKIQQIKDEICQRAGGVFLWVTLVVGSLNDAFNAGKVDAVRKRLDEIPDGLDDLFTNILTRDNNDIDDLIQCLQLILFAQRSLSREELYSAIIFTNSRRVRRDVELDTDSIISNFILNVSKGLVEVTRSKARTVQFIHESVRDFLLGRDGFSRLQADLRGITVGKFHGRLVQTCYNYLCQINQAMARDEFEKLCALPRTAKSEFLKANIPFLDYAVHAVLYHSNAAEAEGASQTGFLQTFSSAFNAFKEAHNAVEPYHSRRYKANVTLLYVLAEKNLDHLIRLELLRTPYDWKEVGRYHSPMGAAVRAGNIAAIRGLLGCQINGEDSSGDTLLEPDVLLLRTGEISPNQVLNNGYRSLTFAIECGRAEILEALLRSSGFGVKIESASFDLRFAMSKDKKDCANILLDHPLDFSWQDDDGENAIHWAVRENDEVILRRLIALGYDVSHRDKVGRDPLSHAAEAGKIEMMWTLIDTGMMDIDGKDTKGRTPFSWAAGPDRRSSGGALVRQQESDEQRAHALSALLSTGKVDVNSKDEQGRTPLFWAVLRGNTLAVKFLTETSYMGVDCKGLTGQTPWSGRVDVNSQDVNGRTPLSWAVGPCYPGNPIHGQENSYKFAHWAGEEGDLDVVKALLDCPTIDARIPDLFGHTPMWWAQTYRYYQRKLTENCYPKNPKSLRLPPVDNNRHAEFIELLADHMLSKYDSDVNAILPIDEETLWRETQEICPSPQMGGQLDSKPSEDKAYEPAYSALRAEQANSFLERANNNTLPHHFQSKASVHPTMCVGIASVAREGASYLPDAVGSVLEGLSATEREALYLIVFIAHTNPAEHPAYLEPWLHALADRVLLYDPDALDIDHIRDLETPEEKSGAHEKGLLDYTYLLKACGSINTSYTVMLEDDVIALDGWYHRTKHALAAIERQTLKKGADKWLYLRLFYTERFLGWNSEEWPIYLFYSLLAVFGVAATTTAIRHCRPATTTYLPNETIALLSFINTPLLIILFFAAGRVTMLPIPDGVHVMPNFGCCSQGFVFPQARINDLVSWYESKRAGYVDMLTEDYADQNGETRWALTPCVLQHVGSKSSKTSSPGKHKSQRTASVTTWNLRFEENDAESLRREHELQKEAEEPMNV</sequence>
<keyword evidence="4" id="KW-0812">Transmembrane</keyword>
<evidence type="ECO:0000256" key="4">
    <source>
        <dbReference type="SAM" id="Phobius"/>
    </source>
</evidence>
<evidence type="ECO:0008006" key="9">
    <source>
        <dbReference type="Google" id="ProtNLM"/>
    </source>
</evidence>
<feature type="compositionally biased region" description="Basic and acidic residues" evidence="3">
    <location>
        <begin position="1697"/>
        <end position="1722"/>
    </location>
</feature>
<gene>
    <name evidence="7" type="ORF">CNMCM5623_007522</name>
</gene>
<evidence type="ECO:0000259" key="5">
    <source>
        <dbReference type="Pfam" id="PF01048"/>
    </source>
</evidence>
<dbReference type="SUPFAM" id="SSF48403">
    <property type="entry name" value="Ankyrin repeat"/>
    <property type="match status" value="1"/>
</dbReference>
<dbReference type="Gene3D" id="1.25.40.20">
    <property type="entry name" value="Ankyrin repeat-containing domain"/>
    <property type="match status" value="3"/>
</dbReference>
<dbReference type="InterPro" id="IPR000845">
    <property type="entry name" value="Nucleoside_phosphorylase_d"/>
</dbReference>
<feature type="region of interest" description="Disordered" evidence="3">
    <location>
        <begin position="1085"/>
        <end position="1108"/>
    </location>
</feature>
<keyword evidence="4" id="KW-1133">Transmembrane helix</keyword>
<keyword evidence="4" id="KW-0472">Membrane</keyword>
<evidence type="ECO:0000259" key="6">
    <source>
        <dbReference type="Pfam" id="PF24883"/>
    </source>
</evidence>
<evidence type="ECO:0000256" key="3">
    <source>
        <dbReference type="SAM" id="MobiDB-lite"/>
    </source>
</evidence>
<keyword evidence="2" id="KW-0040">ANK repeat</keyword>
<feature type="transmembrane region" description="Helical" evidence="4">
    <location>
        <begin position="1578"/>
        <end position="1597"/>
    </location>
</feature>
<dbReference type="EMBL" id="JACBAE010001402">
    <property type="protein sequence ID" value="KAF7155451.1"/>
    <property type="molecule type" value="Genomic_DNA"/>
</dbReference>
<dbReference type="OrthoDB" id="194358at2759"/>
<dbReference type="PROSITE" id="PS50088">
    <property type="entry name" value="ANK_REPEAT"/>
    <property type="match status" value="1"/>
</dbReference>
<proteinExistence type="predicted"/>
<dbReference type="Pfam" id="PF12796">
    <property type="entry name" value="Ank_2"/>
    <property type="match status" value="1"/>
</dbReference>
<evidence type="ECO:0000256" key="1">
    <source>
        <dbReference type="ARBA" id="ARBA00022737"/>
    </source>
</evidence>
<feature type="domain" description="Nucleoside phosphorylase" evidence="5">
    <location>
        <begin position="15"/>
        <end position="313"/>
    </location>
</feature>
<dbReference type="Pfam" id="PF24883">
    <property type="entry name" value="NPHP3_N"/>
    <property type="match status" value="1"/>
</dbReference>
<dbReference type="PANTHER" id="PTHR10039">
    <property type="entry name" value="AMELOGENIN"/>
    <property type="match status" value="1"/>
</dbReference>
<reference evidence="7" key="1">
    <citation type="submission" date="2020-06" db="EMBL/GenBank/DDBJ databases">
        <title>Draft genome sequences of strains closely related to Aspergillus parafelis and Aspergillus hiratsukae.</title>
        <authorList>
            <person name="Dos Santos R.A.C."/>
            <person name="Rivero-Menendez O."/>
            <person name="Steenwyk J.L."/>
            <person name="Mead M.E."/>
            <person name="Goldman G.H."/>
            <person name="Alastruey-Izquierdo A."/>
            <person name="Rokas A."/>
        </authorList>
    </citation>
    <scope>NUCLEOTIDE SEQUENCE</scope>
    <source>
        <strain evidence="7">CNM-CM5623</strain>
    </source>
</reference>
<dbReference type="PROSITE" id="PS50297">
    <property type="entry name" value="ANK_REP_REGION"/>
    <property type="match status" value="1"/>
</dbReference>
<evidence type="ECO:0000313" key="8">
    <source>
        <dbReference type="Proteomes" id="UP000654922"/>
    </source>
</evidence>
<comment type="caution">
    <text evidence="7">The sequence shown here is derived from an EMBL/GenBank/DDBJ whole genome shotgun (WGS) entry which is preliminary data.</text>
</comment>
<dbReference type="InterPro" id="IPR035994">
    <property type="entry name" value="Nucleoside_phosphorylase_sf"/>
</dbReference>
<evidence type="ECO:0000256" key="2">
    <source>
        <dbReference type="PROSITE-ProRule" id="PRU00023"/>
    </source>
</evidence>
<keyword evidence="1" id="KW-0677">Repeat</keyword>
<organism evidence="7 8">
    <name type="scientific">Aspergillus felis</name>
    <dbReference type="NCBI Taxonomy" id="1287682"/>
    <lineage>
        <taxon>Eukaryota</taxon>
        <taxon>Fungi</taxon>
        <taxon>Dikarya</taxon>
        <taxon>Ascomycota</taxon>
        <taxon>Pezizomycotina</taxon>
        <taxon>Eurotiomycetes</taxon>
        <taxon>Eurotiomycetidae</taxon>
        <taxon>Eurotiales</taxon>
        <taxon>Aspergillaceae</taxon>
        <taxon>Aspergillus</taxon>
        <taxon>Aspergillus subgen. Fumigati</taxon>
    </lineage>
</organism>
<feature type="domain" description="Nephrocystin 3-like N-terminal" evidence="6">
    <location>
        <begin position="382"/>
        <end position="559"/>
    </location>
</feature>
<dbReference type="InterPro" id="IPR002110">
    <property type="entry name" value="Ankyrin_rpt"/>
</dbReference>
<dbReference type="InterPro" id="IPR056884">
    <property type="entry name" value="NPHP3-like_N"/>
</dbReference>
<dbReference type="SMART" id="SM00248">
    <property type="entry name" value="ANK"/>
    <property type="match status" value="6"/>
</dbReference>
<accession>A0A8H6PK12</accession>
<dbReference type="Pfam" id="PF01048">
    <property type="entry name" value="PNP_UDP_1"/>
    <property type="match status" value="1"/>
</dbReference>
<dbReference type="Pfam" id="PF00023">
    <property type="entry name" value="Ank"/>
    <property type="match status" value="1"/>
</dbReference>
<dbReference type="CDD" id="cd22189">
    <property type="entry name" value="PGAP4-like_fungal"/>
    <property type="match status" value="1"/>
</dbReference>
<feature type="transmembrane region" description="Helical" evidence="4">
    <location>
        <begin position="1542"/>
        <end position="1566"/>
    </location>
</feature>
<dbReference type="SUPFAM" id="SSF53167">
    <property type="entry name" value="Purine and uridine phosphorylases"/>
    <property type="match status" value="1"/>
</dbReference>
<dbReference type="Gene3D" id="3.40.50.300">
    <property type="entry name" value="P-loop containing nucleotide triphosphate hydrolases"/>
    <property type="match status" value="1"/>
</dbReference>
<feature type="region of interest" description="Disordered" evidence="3">
    <location>
        <begin position="1672"/>
        <end position="1722"/>
    </location>
</feature>
<feature type="region of interest" description="Disordered" evidence="3">
    <location>
        <begin position="325"/>
        <end position="353"/>
    </location>
</feature>
<dbReference type="PANTHER" id="PTHR10039:SF5">
    <property type="entry name" value="NACHT DOMAIN-CONTAINING PROTEIN"/>
    <property type="match status" value="1"/>
</dbReference>
<feature type="repeat" description="ANK" evidence="2">
    <location>
        <begin position="1015"/>
        <end position="1047"/>
    </location>
</feature>
<dbReference type="InterPro" id="IPR027417">
    <property type="entry name" value="P-loop_NTPase"/>
</dbReference>
<feature type="compositionally biased region" description="Basic and acidic residues" evidence="3">
    <location>
        <begin position="344"/>
        <end position="353"/>
    </location>
</feature>
<dbReference type="Gene3D" id="3.40.50.1580">
    <property type="entry name" value="Nucleoside phosphorylase domain"/>
    <property type="match status" value="1"/>
</dbReference>
<name>A0A8H6PK12_9EURO</name>
<dbReference type="Proteomes" id="UP000654922">
    <property type="component" value="Unassembled WGS sequence"/>
</dbReference>
<dbReference type="GO" id="GO:0009116">
    <property type="term" value="P:nucleoside metabolic process"/>
    <property type="evidence" value="ECO:0007669"/>
    <property type="project" value="InterPro"/>
</dbReference>
<dbReference type="GO" id="GO:0003824">
    <property type="term" value="F:catalytic activity"/>
    <property type="evidence" value="ECO:0007669"/>
    <property type="project" value="InterPro"/>
</dbReference>
<protein>
    <recommendedName>
        <fullName evidence="9">Nucleoside phosphorylase domain-containing protein</fullName>
    </recommendedName>
</protein>
<dbReference type="InterPro" id="IPR036770">
    <property type="entry name" value="Ankyrin_rpt-contain_sf"/>
</dbReference>
<evidence type="ECO:0000313" key="7">
    <source>
        <dbReference type="EMBL" id="KAF7155451.1"/>
    </source>
</evidence>